<evidence type="ECO:0008006" key="3">
    <source>
        <dbReference type="Google" id="ProtNLM"/>
    </source>
</evidence>
<dbReference type="EMBL" id="BAVR01000171">
    <property type="protein sequence ID" value="GAE91056.1"/>
    <property type="molecule type" value="Genomic_DNA"/>
</dbReference>
<dbReference type="RefSeq" id="WP_038291718.1">
    <property type="nucleotide sequence ID" value="NZ_BAVR01000171.1"/>
</dbReference>
<reference evidence="1" key="1">
    <citation type="journal article" date="2014" name="Genome Announc.">
        <title>Draft Genome Sequence of Clostridium straminisolvens Strain JCM 21531T, Isolated from a Cellulose-Degrading Bacterial Community.</title>
        <authorList>
            <person name="Yuki M."/>
            <person name="Oshima K."/>
            <person name="Suda W."/>
            <person name="Sakamoto M."/>
            <person name="Kitamura K."/>
            <person name="Iida T."/>
            <person name="Hattori M."/>
            <person name="Ohkuma M."/>
        </authorList>
    </citation>
    <scope>NUCLEOTIDE SEQUENCE [LARGE SCALE GENOMIC DNA]</scope>
    <source>
        <strain evidence="1">JCM 21531</strain>
    </source>
</reference>
<sequence>MSRRKLEVSGRINSYEALEASYIDCNDAKLRTRMLAVLQTWDGKPSLEVAKDIHMAATNVRKWCTDITNMVLPGLLIPDAATEKVIYHQSRSKQ</sequence>
<evidence type="ECO:0000313" key="1">
    <source>
        <dbReference type="EMBL" id="GAE91056.1"/>
    </source>
</evidence>
<organism evidence="1 2">
    <name type="scientific">Acetivibrio straminisolvens JCM 21531</name>
    <dbReference type="NCBI Taxonomy" id="1294263"/>
    <lineage>
        <taxon>Bacteria</taxon>
        <taxon>Bacillati</taxon>
        <taxon>Bacillota</taxon>
        <taxon>Clostridia</taxon>
        <taxon>Eubacteriales</taxon>
        <taxon>Oscillospiraceae</taxon>
        <taxon>Acetivibrio</taxon>
    </lineage>
</organism>
<protein>
    <recommendedName>
        <fullName evidence="3">Mobile element protein</fullName>
    </recommendedName>
</protein>
<keyword evidence="2" id="KW-1185">Reference proteome</keyword>
<name>W4VD04_9FIRM</name>
<evidence type="ECO:0000313" key="2">
    <source>
        <dbReference type="Proteomes" id="UP000019109"/>
    </source>
</evidence>
<dbReference type="AlphaFoldDB" id="W4VD04"/>
<dbReference type="Proteomes" id="UP000019109">
    <property type="component" value="Unassembled WGS sequence"/>
</dbReference>
<dbReference type="OrthoDB" id="9940540at2"/>
<proteinExistence type="predicted"/>
<comment type="caution">
    <text evidence="1">The sequence shown here is derived from an EMBL/GenBank/DDBJ whole genome shotgun (WGS) entry which is preliminary data.</text>
</comment>
<accession>W4VD04</accession>
<gene>
    <name evidence="1" type="ORF">JCM21531_4738</name>
</gene>